<feature type="transmembrane region" description="Helical" evidence="9">
    <location>
        <begin position="293"/>
        <end position="312"/>
    </location>
</feature>
<accession>A0A2W1J9K3</accession>
<feature type="transmembrane region" description="Helical" evidence="9">
    <location>
        <begin position="48"/>
        <end position="67"/>
    </location>
</feature>
<evidence type="ECO:0000256" key="9">
    <source>
        <dbReference type="SAM" id="Phobius"/>
    </source>
</evidence>
<keyword evidence="3" id="KW-0813">Transport</keyword>
<dbReference type="AlphaFoldDB" id="A0A2W1J9K3"/>
<gene>
    <name evidence="10" type="primary">trkH_1</name>
    <name evidence="10" type="ORF">C1752_08658</name>
</gene>
<evidence type="ECO:0000256" key="3">
    <source>
        <dbReference type="ARBA" id="ARBA00022448"/>
    </source>
</evidence>
<keyword evidence="11" id="KW-1185">Reference proteome</keyword>
<feature type="transmembrane region" description="Helical" evidence="9">
    <location>
        <begin position="412"/>
        <end position="430"/>
    </location>
</feature>
<evidence type="ECO:0000256" key="7">
    <source>
        <dbReference type="ARBA" id="ARBA00023065"/>
    </source>
</evidence>
<feature type="transmembrane region" description="Helical" evidence="9">
    <location>
        <begin position="253"/>
        <end position="272"/>
    </location>
</feature>
<keyword evidence="4" id="KW-1003">Cell membrane</keyword>
<keyword evidence="5 9" id="KW-0812">Transmembrane</keyword>
<reference evidence="10 11" key="1">
    <citation type="journal article" date="2018" name="Sci. Rep.">
        <title>A novel species of the marine cyanobacterium Acaryochloris with a unique pigment content and lifestyle.</title>
        <authorList>
            <person name="Partensky F."/>
            <person name="Six C."/>
            <person name="Ratin M."/>
            <person name="Garczarek L."/>
            <person name="Vaulot D."/>
            <person name="Probert I."/>
            <person name="Calteau A."/>
            <person name="Gourvil P."/>
            <person name="Marie D."/>
            <person name="Grebert T."/>
            <person name="Bouchier C."/>
            <person name="Le Panse S."/>
            <person name="Gachenot M."/>
            <person name="Rodriguez F."/>
            <person name="Garrido J.L."/>
        </authorList>
    </citation>
    <scope>NUCLEOTIDE SEQUENCE [LARGE SCALE GENOMIC DNA]</scope>
    <source>
        <strain evidence="10 11">RCC1774</strain>
    </source>
</reference>
<comment type="subcellular location">
    <subcellularLocation>
        <location evidence="1">Cell membrane</location>
        <topology evidence="1">Multi-pass membrane protein</topology>
    </subcellularLocation>
</comment>
<dbReference type="Pfam" id="PF02386">
    <property type="entry name" value="TrkH"/>
    <property type="match status" value="2"/>
</dbReference>
<evidence type="ECO:0000313" key="10">
    <source>
        <dbReference type="EMBL" id="PZD70953.1"/>
    </source>
</evidence>
<feature type="transmembrane region" description="Helical" evidence="9">
    <location>
        <begin position="204"/>
        <end position="226"/>
    </location>
</feature>
<feature type="transmembrane region" description="Helical" evidence="9">
    <location>
        <begin position="79"/>
        <end position="102"/>
    </location>
</feature>
<dbReference type="PANTHER" id="PTHR32024">
    <property type="entry name" value="TRK SYSTEM POTASSIUM UPTAKE PROTEIN TRKG-RELATED"/>
    <property type="match status" value="1"/>
</dbReference>
<protein>
    <submittedName>
        <fullName evidence="10">Trk system potassium uptake protein TrkH</fullName>
    </submittedName>
</protein>
<name>A0A2W1J9K3_9CYAN</name>
<dbReference type="GO" id="GO:0030001">
    <property type="term" value="P:metal ion transport"/>
    <property type="evidence" value="ECO:0007669"/>
    <property type="project" value="UniProtKB-ARBA"/>
</dbReference>
<evidence type="ECO:0000256" key="6">
    <source>
        <dbReference type="ARBA" id="ARBA00022989"/>
    </source>
</evidence>
<feature type="transmembrane region" description="Helical" evidence="9">
    <location>
        <begin position="345"/>
        <end position="364"/>
    </location>
</feature>
<keyword evidence="7" id="KW-0406">Ion transport</keyword>
<dbReference type="PANTHER" id="PTHR32024:SF2">
    <property type="entry name" value="TRK SYSTEM POTASSIUM UPTAKE PROTEIN TRKG-RELATED"/>
    <property type="match status" value="1"/>
</dbReference>
<evidence type="ECO:0000313" key="11">
    <source>
        <dbReference type="Proteomes" id="UP000248857"/>
    </source>
</evidence>
<proteinExistence type="inferred from homology"/>
<keyword evidence="6 9" id="KW-1133">Transmembrane helix</keyword>
<dbReference type="GO" id="GO:0005886">
    <property type="term" value="C:plasma membrane"/>
    <property type="evidence" value="ECO:0007669"/>
    <property type="project" value="UniProtKB-SubCell"/>
</dbReference>
<feature type="transmembrane region" description="Helical" evidence="9">
    <location>
        <begin position="156"/>
        <end position="173"/>
    </location>
</feature>
<evidence type="ECO:0000256" key="5">
    <source>
        <dbReference type="ARBA" id="ARBA00022692"/>
    </source>
</evidence>
<evidence type="ECO:0000256" key="4">
    <source>
        <dbReference type="ARBA" id="ARBA00022475"/>
    </source>
</evidence>
<evidence type="ECO:0000256" key="1">
    <source>
        <dbReference type="ARBA" id="ARBA00004651"/>
    </source>
</evidence>
<sequence>MTVSRRKIFNPYLQIIGRGVGTLLHIPGIMALVTIPVCLLAGETYAAWPFALTAGVAIASGQLLRYPCRNSAPSRLRHAVLTVALSWLLIPLVGALPIYLIAAHLADSATTPLTVTEFHNFWNPVFEAFSGFTSAGLTVTLHASELPYSLQWWRSLMQWVGGVGVIVLMLTVLEPSTDAYQLYSAEGRQQRIGLTLNATVRHIWWIYLVYTGGGILWLHLVGMSWWEALNHSMTGISTGGFSVADNSIGSYDLGIQLAMIPIMILGSMSFAIHYQVLRKRNWRVLWTDTQHRALWIVLVLGFLALLLELSGFRPWSDALFLWASALGTCGFTTADLQDWNATSKLLLAIGMVFGGAAGSTAGGLKMSRVSSLFKAILWRFQRLSLKPHQVMRYILEGKAIPEAEANRRIESAAVLAVLWVSLILLGIFVLRHVSLPDYTLSDVVFETASALGSAGLTTGITHPDLPWLGKLVLILFMWMGRLEIIPVLLLLSWPLGVIRQRMRRYLRSLSSR</sequence>
<dbReference type="GO" id="GO:0008324">
    <property type="term" value="F:monoatomic cation transmembrane transporter activity"/>
    <property type="evidence" value="ECO:0007669"/>
    <property type="project" value="InterPro"/>
</dbReference>
<organism evidence="10 11">
    <name type="scientific">Acaryochloris thomasi RCC1774</name>
    <dbReference type="NCBI Taxonomy" id="1764569"/>
    <lineage>
        <taxon>Bacteria</taxon>
        <taxon>Bacillati</taxon>
        <taxon>Cyanobacteriota</taxon>
        <taxon>Cyanophyceae</taxon>
        <taxon>Acaryochloridales</taxon>
        <taxon>Acaryochloridaceae</taxon>
        <taxon>Acaryochloris</taxon>
        <taxon>Acaryochloris thomasi</taxon>
    </lineage>
</organism>
<dbReference type="RefSeq" id="WP_199464500.1">
    <property type="nucleotide sequence ID" value="NZ_CAWNWM010000024.1"/>
</dbReference>
<dbReference type="Proteomes" id="UP000248857">
    <property type="component" value="Unassembled WGS sequence"/>
</dbReference>
<dbReference type="InterPro" id="IPR003445">
    <property type="entry name" value="Cat_transpt"/>
</dbReference>
<evidence type="ECO:0000256" key="2">
    <source>
        <dbReference type="ARBA" id="ARBA00009137"/>
    </source>
</evidence>
<comment type="similarity">
    <text evidence="2">Belongs to the TrkH potassium transport family.</text>
</comment>
<keyword evidence="8 9" id="KW-0472">Membrane</keyword>
<feature type="transmembrane region" description="Helical" evidence="9">
    <location>
        <begin position="471"/>
        <end position="498"/>
    </location>
</feature>
<evidence type="ECO:0000256" key="8">
    <source>
        <dbReference type="ARBA" id="ARBA00023136"/>
    </source>
</evidence>
<feature type="transmembrane region" description="Helical" evidence="9">
    <location>
        <begin position="20"/>
        <end position="42"/>
    </location>
</feature>
<comment type="caution">
    <text evidence="10">The sequence shown here is derived from an EMBL/GenBank/DDBJ whole genome shotgun (WGS) entry which is preliminary data.</text>
</comment>
<dbReference type="EMBL" id="PQWO01000024">
    <property type="protein sequence ID" value="PZD70953.1"/>
    <property type="molecule type" value="Genomic_DNA"/>
</dbReference>